<gene>
    <name evidence="1" type="ORF">B0T19DRAFT_338496</name>
</gene>
<reference evidence="1" key="2">
    <citation type="submission" date="2023-06" db="EMBL/GenBank/DDBJ databases">
        <authorList>
            <consortium name="Lawrence Berkeley National Laboratory"/>
            <person name="Haridas S."/>
            <person name="Hensen N."/>
            <person name="Bonometti L."/>
            <person name="Westerberg I."/>
            <person name="Brannstrom I.O."/>
            <person name="Guillou S."/>
            <person name="Cros-Aarteil S."/>
            <person name="Calhoun S."/>
            <person name="Kuo A."/>
            <person name="Mondo S."/>
            <person name="Pangilinan J."/>
            <person name="Riley R."/>
            <person name="Labutti K."/>
            <person name="Andreopoulos B."/>
            <person name="Lipzen A."/>
            <person name="Chen C."/>
            <person name="Yanf M."/>
            <person name="Daum C."/>
            <person name="Ng V."/>
            <person name="Clum A."/>
            <person name="Steindorff A."/>
            <person name="Ohm R."/>
            <person name="Martin F."/>
            <person name="Silar P."/>
            <person name="Natvig D."/>
            <person name="Lalanne C."/>
            <person name="Gautier V."/>
            <person name="Ament-Velasquez S.L."/>
            <person name="Kruys A."/>
            <person name="Hutchinson M.I."/>
            <person name="Powell A.J."/>
            <person name="Barry K."/>
            <person name="Miller A.N."/>
            <person name="Grigoriev I.V."/>
            <person name="Debuchy R."/>
            <person name="Gladieux P."/>
            <person name="Thoren M.H."/>
            <person name="Johannesson H."/>
        </authorList>
    </citation>
    <scope>NUCLEOTIDE SEQUENCE</scope>
    <source>
        <strain evidence="1">SMH4131-1</strain>
    </source>
</reference>
<evidence type="ECO:0000313" key="2">
    <source>
        <dbReference type="Proteomes" id="UP001286456"/>
    </source>
</evidence>
<comment type="caution">
    <text evidence="1">The sequence shown here is derived from an EMBL/GenBank/DDBJ whole genome shotgun (WGS) entry which is preliminary data.</text>
</comment>
<keyword evidence="2" id="KW-1185">Reference proteome</keyword>
<evidence type="ECO:0000313" key="1">
    <source>
        <dbReference type="EMBL" id="KAK3332658.1"/>
    </source>
</evidence>
<reference evidence="1" key="1">
    <citation type="journal article" date="2023" name="Mol. Phylogenet. Evol.">
        <title>Genome-scale phylogeny and comparative genomics of the fungal order Sordariales.</title>
        <authorList>
            <person name="Hensen N."/>
            <person name="Bonometti L."/>
            <person name="Westerberg I."/>
            <person name="Brannstrom I.O."/>
            <person name="Guillou S."/>
            <person name="Cros-Aarteil S."/>
            <person name="Calhoun S."/>
            <person name="Haridas S."/>
            <person name="Kuo A."/>
            <person name="Mondo S."/>
            <person name="Pangilinan J."/>
            <person name="Riley R."/>
            <person name="LaButti K."/>
            <person name="Andreopoulos B."/>
            <person name="Lipzen A."/>
            <person name="Chen C."/>
            <person name="Yan M."/>
            <person name="Daum C."/>
            <person name="Ng V."/>
            <person name="Clum A."/>
            <person name="Steindorff A."/>
            <person name="Ohm R.A."/>
            <person name="Martin F."/>
            <person name="Silar P."/>
            <person name="Natvig D.O."/>
            <person name="Lalanne C."/>
            <person name="Gautier V."/>
            <person name="Ament-Velasquez S.L."/>
            <person name="Kruys A."/>
            <person name="Hutchinson M.I."/>
            <person name="Powell A.J."/>
            <person name="Barry K."/>
            <person name="Miller A.N."/>
            <person name="Grigoriev I.V."/>
            <person name="Debuchy R."/>
            <person name="Gladieux P."/>
            <person name="Hiltunen Thoren M."/>
            <person name="Johannesson H."/>
        </authorList>
    </citation>
    <scope>NUCLEOTIDE SEQUENCE</scope>
    <source>
        <strain evidence="1">SMH4131-1</strain>
    </source>
</reference>
<dbReference type="EMBL" id="JAUEPO010000002">
    <property type="protein sequence ID" value="KAK3332658.1"/>
    <property type="molecule type" value="Genomic_DNA"/>
</dbReference>
<feature type="non-terminal residue" evidence="1">
    <location>
        <position position="1"/>
    </location>
</feature>
<dbReference type="AlphaFoldDB" id="A0AAE0MI96"/>
<dbReference type="Proteomes" id="UP001286456">
    <property type="component" value="Unassembled WGS sequence"/>
</dbReference>
<accession>A0AAE0MI96</accession>
<organism evidence="1 2">
    <name type="scientific">Cercophora scortea</name>
    <dbReference type="NCBI Taxonomy" id="314031"/>
    <lineage>
        <taxon>Eukaryota</taxon>
        <taxon>Fungi</taxon>
        <taxon>Dikarya</taxon>
        <taxon>Ascomycota</taxon>
        <taxon>Pezizomycotina</taxon>
        <taxon>Sordariomycetes</taxon>
        <taxon>Sordariomycetidae</taxon>
        <taxon>Sordariales</taxon>
        <taxon>Lasiosphaeriaceae</taxon>
        <taxon>Cercophora</taxon>
    </lineage>
</organism>
<protein>
    <submittedName>
        <fullName evidence="1">Uncharacterized protein</fullName>
    </submittedName>
</protein>
<sequence length="74" mass="8388">GDQTNDGDYEYISYHIFAPVEHDRWLSWKAGDGSILLGVQSARPQRTDTDQENVLVPKGNKLLVMDTEVKLVTR</sequence>
<proteinExistence type="predicted"/>
<name>A0AAE0MI96_9PEZI</name>
<feature type="non-terminal residue" evidence="1">
    <location>
        <position position="74"/>
    </location>
</feature>